<proteinExistence type="predicted"/>
<dbReference type="RefSeq" id="XP_016616750.1">
    <property type="nucleotide sequence ID" value="XM_016767234.1"/>
</dbReference>
<dbReference type="HOGENOM" id="CLU_1354461_0_0_1"/>
<dbReference type="VEuPathDB" id="FungiDB:Z519_09512"/>
<gene>
    <name evidence="3" type="ORF">Z519_09512</name>
</gene>
<keyword evidence="4" id="KW-1185">Reference proteome</keyword>
<keyword evidence="2" id="KW-1133">Transmembrane helix</keyword>
<dbReference type="GeneID" id="27702440"/>
<protein>
    <submittedName>
        <fullName evidence="3">Uncharacterized protein</fullName>
    </submittedName>
</protein>
<dbReference type="EMBL" id="KN846994">
    <property type="protein sequence ID" value="KIW90081.1"/>
    <property type="molecule type" value="Genomic_DNA"/>
</dbReference>
<reference evidence="3" key="1">
    <citation type="submission" date="2015-01" db="EMBL/GenBank/DDBJ databases">
        <title>The Genome Sequence of Cladophialophora bantiana CBS 173.52.</title>
        <authorList>
            <consortium name="The Broad Institute Genomics Platform"/>
            <person name="Cuomo C."/>
            <person name="de Hoog S."/>
            <person name="Gorbushina A."/>
            <person name="Stielow B."/>
            <person name="Teixiera M."/>
            <person name="Abouelleil A."/>
            <person name="Chapman S.B."/>
            <person name="Priest M."/>
            <person name="Young S.K."/>
            <person name="Wortman J."/>
            <person name="Nusbaum C."/>
            <person name="Birren B."/>
        </authorList>
    </citation>
    <scope>NUCLEOTIDE SEQUENCE [LARGE SCALE GENOMIC DNA]</scope>
    <source>
        <strain evidence="3">CBS 173.52</strain>
    </source>
</reference>
<evidence type="ECO:0000313" key="4">
    <source>
        <dbReference type="Proteomes" id="UP000053789"/>
    </source>
</evidence>
<organism evidence="3 4">
    <name type="scientific">Cladophialophora bantiana (strain ATCC 10958 / CBS 173.52 / CDC B-1940 / NIH 8579)</name>
    <name type="common">Xylohypha bantiana</name>
    <dbReference type="NCBI Taxonomy" id="1442370"/>
    <lineage>
        <taxon>Eukaryota</taxon>
        <taxon>Fungi</taxon>
        <taxon>Dikarya</taxon>
        <taxon>Ascomycota</taxon>
        <taxon>Pezizomycotina</taxon>
        <taxon>Eurotiomycetes</taxon>
        <taxon>Chaetothyriomycetidae</taxon>
        <taxon>Chaetothyriales</taxon>
        <taxon>Herpotrichiellaceae</taxon>
        <taxon>Cladophialophora</taxon>
    </lineage>
</organism>
<keyword evidence="2" id="KW-0812">Transmembrane</keyword>
<name>A0A0D2EJ68_CLAB1</name>
<dbReference type="Proteomes" id="UP000053789">
    <property type="component" value="Unassembled WGS sequence"/>
</dbReference>
<dbReference type="AlphaFoldDB" id="A0A0D2EJ68"/>
<sequence length="202" mass="21272">MRPAKTTLRIWSGTFGSKTSTSAGLNRCSSSSSPYCVVFSYAHGSVGYGCVEYEGYSPTVLLEPLSTAFVTVTESTSSSSIAGSQTSSVATSGSASKPNGLSDGAIAGIAIGGFAAVAVVCCFVFWLWFNNCKNPRSPHRKSATGLAMSQRKEHISGGAFGTELPTPNPQRFSPDWGFEDSQRDTLVEMPDESGPPYELPTV</sequence>
<keyword evidence="2" id="KW-0472">Membrane</keyword>
<evidence type="ECO:0000313" key="3">
    <source>
        <dbReference type="EMBL" id="KIW90081.1"/>
    </source>
</evidence>
<accession>A0A0D2EJ68</accession>
<feature type="transmembrane region" description="Helical" evidence="2">
    <location>
        <begin position="105"/>
        <end position="129"/>
    </location>
</feature>
<evidence type="ECO:0000256" key="1">
    <source>
        <dbReference type="SAM" id="MobiDB-lite"/>
    </source>
</evidence>
<evidence type="ECO:0000256" key="2">
    <source>
        <dbReference type="SAM" id="Phobius"/>
    </source>
</evidence>
<feature type="region of interest" description="Disordered" evidence="1">
    <location>
        <begin position="157"/>
        <end position="202"/>
    </location>
</feature>